<reference evidence="2 3" key="1">
    <citation type="submission" date="2019-05" db="EMBL/GenBank/DDBJ databases">
        <title>Comparative genomics and metabolomics analyses of clavulanic acid producing Streptomyces species provides insight into specialized metabolism and evolution of beta-lactam biosynthetic gene clusters.</title>
        <authorList>
            <person name="Moore M.A."/>
            <person name="Cruz-Morales P."/>
            <person name="Barona Gomez F."/>
            <person name="Kapil T."/>
        </authorList>
    </citation>
    <scope>NUCLEOTIDE SEQUENCE [LARGE SCALE GENOMIC DNA]</scope>
    <source>
        <strain evidence="2 3">NRRL 5741</strain>
    </source>
</reference>
<accession>A0A646KI48</accession>
<evidence type="ECO:0000256" key="1">
    <source>
        <dbReference type="SAM" id="MobiDB-lite"/>
    </source>
</evidence>
<protein>
    <submittedName>
        <fullName evidence="2">Uncharacterized protein</fullName>
    </submittedName>
</protein>
<dbReference type="Proteomes" id="UP000419138">
    <property type="component" value="Unassembled WGS sequence"/>
</dbReference>
<evidence type="ECO:0000313" key="3">
    <source>
        <dbReference type="Proteomes" id="UP000419138"/>
    </source>
</evidence>
<proteinExistence type="predicted"/>
<evidence type="ECO:0000313" key="2">
    <source>
        <dbReference type="EMBL" id="MQT01741.1"/>
    </source>
</evidence>
<name>A0A646KI48_STRJU</name>
<dbReference type="EMBL" id="VCLA01000137">
    <property type="protein sequence ID" value="MQT01741.1"/>
    <property type="molecule type" value="Genomic_DNA"/>
</dbReference>
<organism evidence="2 3">
    <name type="scientific">Streptomyces jumonjinensis</name>
    <dbReference type="NCBI Taxonomy" id="1945"/>
    <lineage>
        <taxon>Bacteria</taxon>
        <taxon>Bacillati</taxon>
        <taxon>Actinomycetota</taxon>
        <taxon>Actinomycetes</taxon>
        <taxon>Kitasatosporales</taxon>
        <taxon>Streptomycetaceae</taxon>
        <taxon>Streptomyces</taxon>
    </lineage>
</organism>
<sequence>MPRRRLRDAALRERRVHPRFNDDAHSPARALTWRVQRLGHRHTPSPRADAARIRSTTHRPSVVTPTHPAAVTPPPQATPTRRR</sequence>
<keyword evidence="3" id="KW-1185">Reference proteome</keyword>
<dbReference type="AlphaFoldDB" id="A0A646KI48"/>
<feature type="region of interest" description="Disordered" evidence="1">
    <location>
        <begin position="36"/>
        <end position="83"/>
    </location>
</feature>
<feature type="compositionally biased region" description="Low complexity" evidence="1">
    <location>
        <begin position="60"/>
        <end position="70"/>
    </location>
</feature>
<gene>
    <name evidence="2" type="ORF">FF041_16450</name>
</gene>
<comment type="caution">
    <text evidence="2">The sequence shown here is derived from an EMBL/GenBank/DDBJ whole genome shotgun (WGS) entry which is preliminary data.</text>
</comment>